<proteinExistence type="predicted"/>
<evidence type="ECO:0000256" key="1">
    <source>
        <dbReference type="SAM" id="SignalP"/>
    </source>
</evidence>
<accession>A0ABP4IE88</accession>
<gene>
    <name evidence="2" type="ORF">GCM10009639_07840</name>
</gene>
<dbReference type="PROSITE" id="PS51318">
    <property type="entry name" value="TAT"/>
    <property type="match status" value="1"/>
</dbReference>
<dbReference type="EMBL" id="BAAAKJ010000034">
    <property type="protein sequence ID" value="GAA1385315.1"/>
    <property type="molecule type" value="Genomic_DNA"/>
</dbReference>
<organism evidence="2 3">
    <name type="scientific">Kitasatospora putterlickiae</name>
    <dbReference type="NCBI Taxonomy" id="221725"/>
    <lineage>
        <taxon>Bacteria</taxon>
        <taxon>Bacillati</taxon>
        <taxon>Actinomycetota</taxon>
        <taxon>Actinomycetes</taxon>
        <taxon>Kitasatosporales</taxon>
        <taxon>Streptomycetaceae</taxon>
        <taxon>Kitasatospora</taxon>
    </lineage>
</organism>
<evidence type="ECO:0000313" key="2">
    <source>
        <dbReference type="EMBL" id="GAA1385315.1"/>
    </source>
</evidence>
<name>A0ABP4IE88_9ACTN</name>
<evidence type="ECO:0008006" key="4">
    <source>
        <dbReference type="Google" id="ProtNLM"/>
    </source>
</evidence>
<dbReference type="RefSeq" id="WP_344325754.1">
    <property type="nucleotide sequence ID" value="NZ_BAAAKJ010000034.1"/>
</dbReference>
<protein>
    <recommendedName>
        <fullName evidence="4">Peptidase inhibitor family I36</fullName>
    </recommendedName>
</protein>
<feature type="chain" id="PRO_5046969254" description="Peptidase inhibitor family I36" evidence="1">
    <location>
        <begin position="26"/>
        <end position="170"/>
    </location>
</feature>
<reference evidence="3" key="1">
    <citation type="journal article" date="2019" name="Int. J. Syst. Evol. Microbiol.">
        <title>The Global Catalogue of Microorganisms (GCM) 10K type strain sequencing project: providing services to taxonomists for standard genome sequencing and annotation.</title>
        <authorList>
            <consortium name="The Broad Institute Genomics Platform"/>
            <consortium name="The Broad Institute Genome Sequencing Center for Infectious Disease"/>
            <person name="Wu L."/>
            <person name="Ma J."/>
        </authorList>
    </citation>
    <scope>NUCLEOTIDE SEQUENCE [LARGE SCALE GENOMIC DNA]</scope>
    <source>
        <strain evidence="3">JCM 12393</strain>
    </source>
</reference>
<comment type="caution">
    <text evidence="2">The sequence shown here is derived from an EMBL/GenBank/DDBJ whole genome shotgun (WGS) entry which is preliminary data.</text>
</comment>
<feature type="signal peptide" evidence="1">
    <location>
        <begin position="1"/>
        <end position="25"/>
    </location>
</feature>
<sequence length="170" mass="17587">MLRSRPKRSALGVAGALTAVLTAFAGTGPAQAAPAPATPPSTGQVLIAPPAPPLQAQAQAAAIAAVSPTISPAAPFDHVPADSDYRCDPGNLCTLVWDPTAGDYKIFFLSGCARYSLSGWFGQGFYADNQTGGVRSYFYGANGAVLKSFTPDGGANHTQDWTPVWSIRNC</sequence>
<keyword evidence="1" id="KW-0732">Signal</keyword>
<dbReference type="InterPro" id="IPR006311">
    <property type="entry name" value="TAT_signal"/>
</dbReference>
<evidence type="ECO:0000313" key="3">
    <source>
        <dbReference type="Proteomes" id="UP001499863"/>
    </source>
</evidence>
<keyword evidence="3" id="KW-1185">Reference proteome</keyword>
<dbReference type="Proteomes" id="UP001499863">
    <property type="component" value="Unassembled WGS sequence"/>
</dbReference>